<accession>A0A183N2H7</accession>
<dbReference type="AlphaFoldDB" id="A0A183N2H7"/>
<keyword evidence="1" id="KW-0175">Coiled coil</keyword>
<dbReference type="Proteomes" id="UP000050790">
    <property type="component" value="Unassembled WGS sequence"/>
</dbReference>
<evidence type="ECO:0000313" key="3">
    <source>
        <dbReference type="Proteomes" id="UP000277204"/>
    </source>
</evidence>
<feature type="coiled-coil region" evidence="1">
    <location>
        <begin position="83"/>
        <end position="131"/>
    </location>
</feature>
<reference evidence="4" key="2">
    <citation type="submission" date="2023-11" db="UniProtKB">
        <authorList>
            <consortium name="WormBaseParasite"/>
        </authorList>
    </citation>
    <scope>IDENTIFICATION</scope>
</reference>
<sequence length="209" mass="24510">MSKSVSGKRKTKGKKTKAKDPVIEVLQKTQEDVKNLREEVSRKIFIAENAENRRYQAYTEKLESVRNYDELKKSTQNHNAFLITENEIKVTNLRDEIEKLTTKLDEANKLIEIRNNELKNLRQEFLNCKAEKDSKISTLEQKLKEQAALFRDVVSQAFSQLIEQLSIDYENVHNNYKIFSQPTNDLIELEFLNPPFLDEESVEYIQLPI</sequence>
<dbReference type="Proteomes" id="UP000277204">
    <property type="component" value="Unassembled WGS sequence"/>
</dbReference>
<organism evidence="2 3">
    <name type="scientific">Schistosoma margrebowiei</name>
    <dbReference type="NCBI Taxonomy" id="48269"/>
    <lineage>
        <taxon>Eukaryota</taxon>
        <taxon>Metazoa</taxon>
        <taxon>Spiralia</taxon>
        <taxon>Lophotrochozoa</taxon>
        <taxon>Platyhelminthes</taxon>
        <taxon>Trematoda</taxon>
        <taxon>Digenea</taxon>
        <taxon>Strigeidida</taxon>
        <taxon>Schistosomatoidea</taxon>
        <taxon>Schistosomatidae</taxon>
        <taxon>Schistosoma</taxon>
    </lineage>
</organism>
<dbReference type="OrthoDB" id="6239076at2759"/>
<gene>
    <name evidence="2" type="ORF">SMRZ_LOCUS22502</name>
</gene>
<protein>
    <submittedName>
        <fullName evidence="4">Coiled-coil domain-containing protein 176</fullName>
    </submittedName>
</protein>
<name>A0A183N2H7_9TREM</name>
<keyword evidence="3" id="KW-1185">Reference proteome</keyword>
<evidence type="ECO:0000256" key="1">
    <source>
        <dbReference type="SAM" id="Coils"/>
    </source>
</evidence>
<dbReference type="WBParaSite" id="SMRG1_62270.1">
    <property type="protein sequence ID" value="SMRG1_62270.1"/>
    <property type="gene ID" value="SMRG1_62270"/>
</dbReference>
<dbReference type="STRING" id="48269.A0A183N2H7"/>
<proteinExistence type="predicted"/>
<reference evidence="2 3" key="1">
    <citation type="submission" date="2018-11" db="EMBL/GenBank/DDBJ databases">
        <authorList>
            <consortium name="Pathogen Informatics"/>
        </authorList>
    </citation>
    <scope>NUCLEOTIDE SEQUENCE [LARGE SCALE GENOMIC DNA]</scope>
    <source>
        <strain evidence="2 3">Zambia</strain>
    </source>
</reference>
<dbReference type="EMBL" id="UZAI01019199">
    <property type="protein sequence ID" value="VDP43530.1"/>
    <property type="molecule type" value="Genomic_DNA"/>
</dbReference>
<evidence type="ECO:0000313" key="4">
    <source>
        <dbReference type="WBParaSite" id="SMRG1_62270.1"/>
    </source>
</evidence>
<evidence type="ECO:0000313" key="2">
    <source>
        <dbReference type="EMBL" id="VDP43530.1"/>
    </source>
</evidence>